<sequence>MSEEHGGGPQVDFGKPEADMQVEYIITDRDREAIMSVFVSGGMSSTTQRLVLFMKWDGDGASSETTDEEAEEARRKAIEEENARQNALWAERDRLGHELWQQKIREEWEERERREKEERERKEQEESEKREKQENLLKAATANENKTWHNPLAPAHYTGNTGSQQEIIRDINRCPFFAKTGACRFGDRCSRVHVRPESSTILLIPGMFESFELRKSATDDYDTGQE</sequence>
<evidence type="ECO:0000256" key="4">
    <source>
        <dbReference type="ARBA" id="ARBA00022833"/>
    </source>
</evidence>
<feature type="region of interest" description="Disordered" evidence="6">
    <location>
        <begin position="109"/>
        <end position="134"/>
    </location>
</feature>
<feature type="domain" description="C3H1-type" evidence="7">
    <location>
        <begin position="168"/>
        <end position="196"/>
    </location>
</feature>
<feature type="zinc finger region" description="C3H1-type" evidence="5">
    <location>
        <begin position="168"/>
        <end position="196"/>
    </location>
</feature>
<dbReference type="InterPro" id="IPR009145">
    <property type="entry name" value="U2AF_small"/>
</dbReference>
<dbReference type="AlphaFoldDB" id="A0ABD0J9E4"/>
<name>A0ABD0J9E4_9CAEN</name>
<dbReference type="PANTHER" id="PTHR12620">
    <property type="entry name" value="U2 SNRNP AUXILIARY FACTOR, SMALL SUBUNIT"/>
    <property type="match status" value="1"/>
</dbReference>
<evidence type="ECO:0000256" key="3">
    <source>
        <dbReference type="ARBA" id="ARBA00022771"/>
    </source>
</evidence>
<dbReference type="InterPro" id="IPR000571">
    <property type="entry name" value="Znf_CCCH"/>
</dbReference>
<dbReference type="SUPFAM" id="SSF90229">
    <property type="entry name" value="CCCH zinc finger"/>
    <property type="match status" value="1"/>
</dbReference>
<evidence type="ECO:0000259" key="7">
    <source>
        <dbReference type="PROSITE" id="PS50103"/>
    </source>
</evidence>
<keyword evidence="1 5" id="KW-0479">Metal-binding</keyword>
<comment type="caution">
    <text evidence="8">The sequence shown here is derived from an EMBL/GenBank/DDBJ whole genome shotgun (WGS) entry which is preliminary data.</text>
</comment>
<gene>
    <name evidence="8" type="ORF">BaRGS_00037351</name>
</gene>
<accession>A0ABD0J9E4</accession>
<organism evidence="8 9">
    <name type="scientific">Batillaria attramentaria</name>
    <dbReference type="NCBI Taxonomy" id="370345"/>
    <lineage>
        <taxon>Eukaryota</taxon>
        <taxon>Metazoa</taxon>
        <taxon>Spiralia</taxon>
        <taxon>Lophotrochozoa</taxon>
        <taxon>Mollusca</taxon>
        <taxon>Gastropoda</taxon>
        <taxon>Caenogastropoda</taxon>
        <taxon>Sorbeoconcha</taxon>
        <taxon>Cerithioidea</taxon>
        <taxon>Batillariidae</taxon>
        <taxon>Batillaria</taxon>
    </lineage>
</organism>
<dbReference type="InterPro" id="IPR036855">
    <property type="entry name" value="Znf_CCCH_sf"/>
</dbReference>
<evidence type="ECO:0000256" key="6">
    <source>
        <dbReference type="SAM" id="MobiDB-lite"/>
    </source>
</evidence>
<evidence type="ECO:0000256" key="2">
    <source>
        <dbReference type="ARBA" id="ARBA00022737"/>
    </source>
</evidence>
<keyword evidence="9" id="KW-1185">Reference proteome</keyword>
<keyword evidence="4 5" id="KW-0862">Zinc</keyword>
<dbReference type="GO" id="GO:0008270">
    <property type="term" value="F:zinc ion binding"/>
    <property type="evidence" value="ECO:0007669"/>
    <property type="project" value="UniProtKB-KW"/>
</dbReference>
<evidence type="ECO:0000313" key="8">
    <source>
        <dbReference type="EMBL" id="KAK7466567.1"/>
    </source>
</evidence>
<dbReference type="Proteomes" id="UP001519460">
    <property type="component" value="Unassembled WGS sequence"/>
</dbReference>
<dbReference type="EMBL" id="JACVVK020000555">
    <property type="protein sequence ID" value="KAK7466567.1"/>
    <property type="molecule type" value="Genomic_DNA"/>
</dbReference>
<evidence type="ECO:0000313" key="9">
    <source>
        <dbReference type="Proteomes" id="UP001519460"/>
    </source>
</evidence>
<dbReference type="Pfam" id="PF00642">
    <property type="entry name" value="zf-CCCH"/>
    <property type="match status" value="1"/>
</dbReference>
<reference evidence="8 9" key="1">
    <citation type="journal article" date="2023" name="Sci. Data">
        <title>Genome assembly of the Korean intertidal mud-creeper Batillaria attramentaria.</title>
        <authorList>
            <person name="Patra A.K."/>
            <person name="Ho P.T."/>
            <person name="Jun S."/>
            <person name="Lee S.J."/>
            <person name="Kim Y."/>
            <person name="Won Y.J."/>
        </authorList>
    </citation>
    <scope>NUCLEOTIDE SEQUENCE [LARGE SCALE GENOMIC DNA]</scope>
    <source>
        <strain evidence="8">Wonlab-2016</strain>
    </source>
</reference>
<dbReference type="PRINTS" id="PR01848">
    <property type="entry name" value="U2AUXFACTOR"/>
</dbReference>
<proteinExistence type="predicted"/>
<evidence type="ECO:0000256" key="5">
    <source>
        <dbReference type="PROSITE-ProRule" id="PRU00723"/>
    </source>
</evidence>
<keyword evidence="3 5" id="KW-0863">Zinc-finger</keyword>
<dbReference type="SMART" id="SM00356">
    <property type="entry name" value="ZnF_C3H1"/>
    <property type="match status" value="1"/>
</dbReference>
<protein>
    <recommendedName>
        <fullName evidence="7">C3H1-type domain-containing protein</fullName>
    </recommendedName>
</protein>
<evidence type="ECO:0000256" key="1">
    <source>
        <dbReference type="ARBA" id="ARBA00022723"/>
    </source>
</evidence>
<dbReference type="PROSITE" id="PS50103">
    <property type="entry name" value="ZF_C3H1"/>
    <property type="match status" value="1"/>
</dbReference>
<keyword evidence="2" id="KW-0677">Repeat</keyword>